<sequence>MWEPAYSKTVEQTEASGTVRVNEIWAYENPNHAIINAGRFGVLSAWEDKSRDILHFSLHYLPTWPRRRETQGTRLP</sequence>
<dbReference type="AlphaFoldDB" id="A0A9P6ASD2"/>
<gene>
    <name evidence="1" type="ORF">BS47DRAFT_1348543</name>
</gene>
<dbReference type="InterPro" id="IPR029058">
    <property type="entry name" value="AB_hydrolase_fold"/>
</dbReference>
<evidence type="ECO:0000313" key="2">
    <source>
        <dbReference type="Proteomes" id="UP000886523"/>
    </source>
</evidence>
<dbReference type="OrthoDB" id="94039at2759"/>
<keyword evidence="2" id="KW-1185">Reference proteome</keyword>
<organism evidence="1 2">
    <name type="scientific">Hydnum rufescens UP504</name>
    <dbReference type="NCBI Taxonomy" id="1448309"/>
    <lineage>
        <taxon>Eukaryota</taxon>
        <taxon>Fungi</taxon>
        <taxon>Dikarya</taxon>
        <taxon>Basidiomycota</taxon>
        <taxon>Agaricomycotina</taxon>
        <taxon>Agaricomycetes</taxon>
        <taxon>Cantharellales</taxon>
        <taxon>Hydnaceae</taxon>
        <taxon>Hydnum</taxon>
    </lineage>
</organism>
<dbReference type="Proteomes" id="UP000886523">
    <property type="component" value="Unassembled WGS sequence"/>
</dbReference>
<dbReference type="EMBL" id="MU129025">
    <property type="protein sequence ID" value="KAF9509986.1"/>
    <property type="molecule type" value="Genomic_DNA"/>
</dbReference>
<protein>
    <submittedName>
        <fullName evidence="1">Uncharacterized protein</fullName>
    </submittedName>
</protein>
<reference evidence="1" key="1">
    <citation type="journal article" date="2020" name="Nat. Commun.">
        <title>Large-scale genome sequencing of mycorrhizal fungi provides insights into the early evolution of symbiotic traits.</title>
        <authorList>
            <person name="Miyauchi S."/>
            <person name="Kiss E."/>
            <person name="Kuo A."/>
            <person name="Drula E."/>
            <person name="Kohler A."/>
            <person name="Sanchez-Garcia M."/>
            <person name="Morin E."/>
            <person name="Andreopoulos B."/>
            <person name="Barry K.W."/>
            <person name="Bonito G."/>
            <person name="Buee M."/>
            <person name="Carver A."/>
            <person name="Chen C."/>
            <person name="Cichocki N."/>
            <person name="Clum A."/>
            <person name="Culley D."/>
            <person name="Crous P.W."/>
            <person name="Fauchery L."/>
            <person name="Girlanda M."/>
            <person name="Hayes R.D."/>
            <person name="Keri Z."/>
            <person name="LaButti K."/>
            <person name="Lipzen A."/>
            <person name="Lombard V."/>
            <person name="Magnuson J."/>
            <person name="Maillard F."/>
            <person name="Murat C."/>
            <person name="Nolan M."/>
            <person name="Ohm R.A."/>
            <person name="Pangilinan J."/>
            <person name="Pereira M.F."/>
            <person name="Perotto S."/>
            <person name="Peter M."/>
            <person name="Pfister S."/>
            <person name="Riley R."/>
            <person name="Sitrit Y."/>
            <person name="Stielow J.B."/>
            <person name="Szollosi G."/>
            <person name="Zifcakova L."/>
            <person name="Stursova M."/>
            <person name="Spatafora J.W."/>
            <person name="Tedersoo L."/>
            <person name="Vaario L.M."/>
            <person name="Yamada A."/>
            <person name="Yan M."/>
            <person name="Wang P."/>
            <person name="Xu J."/>
            <person name="Bruns T."/>
            <person name="Baldrian P."/>
            <person name="Vilgalys R."/>
            <person name="Dunand C."/>
            <person name="Henrissat B."/>
            <person name="Grigoriev I.V."/>
            <person name="Hibbett D."/>
            <person name="Nagy L.G."/>
            <person name="Martin F.M."/>
        </authorList>
    </citation>
    <scope>NUCLEOTIDE SEQUENCE</scope>
    <source>
        <strain evidence="1">UP504</strain>
    </source>
</reference>
<accession>A0A9P6ASD2</accession>
<feature type="non-terminal residue" evidence="1">
    <location>
        <position position="76"/>
    </location>
</feature>
<comment type="caution">
    <text evidence="1">The sequence shown here is derived from an EMBL/GenBank/DDBJ whole genome shotgun (WGS) entry which is preliminary data.</text>
</comment>
<proteinExistence type="predicted"/>
<name>A0A9P6ASD2_9AGAM</name>
<evidence type="ECO:0000313" key="1">
    <source>
        <dbReference type="EMBL" id="KAF9509986.1"/>
    </source>
</evidence>
<dbReference type="Gene3D" id="3.40.50.1820">
    <property type="entry name" value="alpha/beta hydrolase"/>
    <property type="match status" value="1"/>
</dbReference>